<dbReference type="AlphaFoldDB" id="A0A8T2ZP53"/>
<dbReference type="Proteomes" id="UP000807159">
    <property type="component" value="Chromosome 1"/>
</dbReference>
<comment type="caution">
    <text evidence="1">The sequence shown here is derived from an EMBL/GenBank/DDBJ whole genome shotgun (WGS) entry which is preliminary data.</text>
</comment>
<reference evidence="1" key="1">
    <citation type="journal article" date="2021" name="J. Hered.">
        <title>Genome Assembly of Salicaceae Populus deltoides (Eastern Cottonwood) I-69 Based on Nanopore Sequencing and Hi-C Technologies.</title>
        <authorList>
            <person name="Bai S."/>
            <person name="Wu H."/>
            <person name="Zhang J."/>
            <person name="Pan Z."/>
            <person name="Zhao W."/>
            <person name="Li Z."/>
            <person name="Tong C."/>
        </authorList>
    </citation>
    <scope>NUCLEOTIDE SEQUENCE</scope>
    <source>
        <tissue evidence="1">Leaf</tissue>
    </source>
</reference>
<protein>
    <submittedName>
        <fullName evidence="1">Uncharacterized protein</fullName>
    </submittedName>
</protein>
<name>A0A8T2ZP53_POPDE</name>
<dbReference type="EMBL" id="JACEGQ020000001">
    <property type="protein sequence ID" value="KAH8519090.1"/>
    <property type="molecule type" value="Genomic_DNA"/>
</dbReference>
<keyword evidence="2" id="KW-1185">Reference proteome</keyword>
<accession>A0A8T2ZP53</accession>
<proteinExistence type="predicted"/>
<organism evidence="1 2">
    <name type="scientific">Populus deltoides</name>
    <name type="common">Eastern poplar</name>
    <name type="synonym">Eastern cottonwood</name>
    <dbReference type="NCBI Taxonomy" id="3696"/>
    <lineage>
        <taxon>Eukaryota</taxon>
        <taxon>Viridiplantae</taxon>
        <taxon>Streptophyta</taxon>
        <taxon>Embryophyta</taxon>
        <taxon>Tracheophyta</taxon>
        <taxon>Spermatophyta</taxon>
        <taxon>Magnoliopsida</taxon>
        <taxon>eudicotyledons</taxon>
        <taxon>Gunneridae</taxon>
        <taxon>Pentapetalae</taxon>
        <taxon>rosids</taxon>
        <taxon>fabids</taxon>
        <taxon>Malpighiales</taxon>
        <taxon>Salicaceae</taxon>
        <taxon>Saliceae</taxon>
        <taxon>Populus</taxon>
    </lineage>
</organism>
<sequence>MAHDHGPPGAGVRRGYAERDCIHLQLECGVVETNVLMSLGMLVTAVSAELDAGSLGNVATGSVLIQIATRFIVAGAGIDAPGRSGVFMGCVDTLSHFLHYHFPDPPMTHHPGEVQPPSISEDLN</sequence>
<evidence type="ECO:0000313" key="1">
    <source>
        <dbReference type="EMBL" id="KAH8519090.1"/>
    </source>
</evidence>
<evidence type="ECO:0000313" key="2">
    <source>
        <dbReference type="Proteomes" id="UP000807159"/>
    </source>
</evidence>
<gene>
    <name evidence="1" type="ORF">H0E87_000783</name>
</gene>